<proteinExistence type="predicted"/>
<evidence type="ECO:0000256" key="1">
    <source>
        <dbReference type="ARBA" id="ARBA00022737"/>
    </source>
</evidence>
<dbReference type="PANTHER" id="PTHR24141:SF1">
    <property type="entry name" value="2-5A-DEPENDENT RIBONUCLEASE"/>
    <property type="match status" value="1"/>
</dbReference>
<accession>A0AAN6YJG5</accession>
<dbReference type="EMBL" id="MU858051">
    <property type="protein sequence ID" value="KAK4218870.1"/>
    <property type="molecule type" value="Genomic_DNA"/>
</dbReference>
<dbReference type="Pfam" id="PF00023">
    <property type="entry name" value="Ank"/>
    <property type="match status" value="1"/>
</dbReference>
<reference evidence="5" key="2">
    <citation type="submission" date="2023-05" db="EMBL/GenBank/DDBJ databases">
        <authorList>
            <consortium name="Lawrence Berkeley National Laboratory"/>
            <person name="Steindorff A."/>
            <person name="Hensen N."/>
            <person name="Bonometti L."/>
            <person name="Westerberg I."/>
            <person name="Brannstrom I.O."/>
            <person name="Guillou S."/>
            <person name="Cros-Aarteil S."/>
            <person name="Calhoun S."/>
            <person name="Haridas S."/>
            <person name="Kuo A."/>
            <person name="Mondo S."/>
            <person name="Pangilinan J."/>
            <person name="Riley R."/>
            <person name="Labutti K."/>
            <person name="Andreopoulos B."/>
            <person name="Lipzen A."/>
            <person name="Chen C."/>
            <person name="Yanf M."/>
            <person name="Daum C."/>
            <person name="Ng V."/>
            <person name="Clum A."/>
            <person name="Ohm R."/>
            <person name="Martin F."/>
            <person name="Silar P."/>
            <person name="Natvig D."/>
            <person name="Lalanne C."/>
            <person name="Gautier V."/>
            <person name="Ament-Velasquez S.L."/>
            <person name="Kruys A."/>
            <person name="Hutchinson M.I."/>
            <person name="Powell A.J."/>
            <person name="Barry K."/>
            <person name="Miller A.N."/>
            <person name="Grigoriev I.V."/>
            <person name="Debuchy R."/>
            <person name="Gladieux P."/>
            <person name="Thoren M.H."/>
            <person name="Johannesson H."/>
        </authorList>
    </citation>
    <scope>NUCLEOTIDE SEQUENCE</scope>
    <source>
        <strain evidence="5">PSN293</strain>
    </source>
</reference>
<dbReference type="SUPFAM" id="SSF48403">
    <property type="entry name" value="Ankyrin repeat"/>
    <property type="match status" value="1"/>
</dbReference>
<evidence type="ECO:0000256" key="4">
    <source>
        <dbReference type="SAM" id="MobiDB-lite"/>
    </source>
</evidence>
<keyword evidence="2 3" id="KW-0040">ANK repeat</keyword>
<keyword evidence="1" id="KW-0677">Repeat</keyword>
<dbReference type="AlphaFoldDB" id="A0AAN6YJG5"/>
<name>A0AAN6YJG5_9PEZI</name>
<feature type="repeat" description="ANK" evidence="3">
    <location>
        <begin position="533"/>
        <end position="565"/>
    </location>
</feature>
<evidence type="ECO:0000313" key="6">
    <source>
        <dbReference type="Proteomes" id="UP001301769"/>
    </source>
</evidence>
<dbReference type="Pfam" id="PF12796">
    <property type="entry name" value="Ank_2"/>
    <property type="match status" value="2"/>
</dbReference>
<dbReference type="InterPro" id="IPR002110">
    <property type="entry name" value="Ankyrin_rpt"/>
</dbReference>
<dbReference type="SMART" id="SM00248">
    <property type="entry name" value="ANK"/>
    <property type="match status" value="7"/>
</dbReference>
<feature type="repeat" description="ANK" evidence="3">
    <location>
        <begin position="400"/>
        <end position="432"/>
    </location>
</feature>
<dbReference type="PANTHER" id="PTHR24141">
    <property type="entry name" value="2-5A-DEPENDENT RIBONUCLEASE"/>
    <property type="match status" value="1"/>
</dbReference>
<protein>
    <submittedName>
        <fullName evidence="5">Ankyrin repeat-containing domain protein</fullName>
    </submittedName>
</protein>
<evidence type="ECO:0000313" key="5">
    <source>
        <dbReference type="EMBL" id="KAK4218870.1"/>
    </source>
</evidence>
<feature type="repeat" description="ANK" evidence="3">
    <location>
        <begin position="500"/>
        <end position="532"/>
    </location>
</feature>
<reference evidence="5" key="1">
    <citation type="journal article" date="2023" name="Mol. Phylogenet. Evol.">
        <title>Genome-scale phylogeny and comparative genomics of the fungal order Sordariales.</title>
        <authorList>
            <person name="Hensen N."/>
            <person name="Bonometti L."/>
            <person name="Westerberg I."/>
            <person name="Brannstrom I.O."/>
            <person name="Guillou S."/>
            <person name="Cros-Aarteil S."/>
            <person name="Calhoun S."/>
            <person name="Haridas S."/>
            <person name="Kuo A."/>
            <person name="Mondo S."/>
            <person name="Pangilinan J."/>
            <person name="Riley R."/>
            <person name="LaButti K."/>
            <person name="Andreopoulos B."/>
            <person name="Lipzen A."/>
            <person name="Chen C."/>
            <person name="Yan M."/>
            <person name="Daum C."/>
            <person name="Ng V."/>
            <person name="Clum A."/>
            <person name="Steindorff A."/>
            <person name="Ohm R.A."/>
            <person name="Martin F."/>
            <person name="Silar P."/>
            <person name="Natvig D.O."/>
            <person name="Lalanne C."/>
            <person name="Gautier V."/>
            <person name="Ament-Velasquez S.L."/>
            <person name="Kruys A."/>
            <person name="Hutchinson M.I."/>
            <person name="Powell A.J."/>
            <person name="Barry K."/>
            <person name="Miller A.N."/>
            <person name="Grigoriev I.V."/>
            <person name="Debuchy R."/>
            <person name="Gladieux P."/>
            <person name="Hiltunen Thoren M."/>
            <person name="Johannesson H."/>
        </authorList>
    </citation>
    <scope>NUCLEOTIDE SEQUENCE</scope>
    <source>
        <strain evidence="5">PSN293</strain>
    </source>
</reference>
<dbReference type="GO" id="GO:0003723">
    <property type="term" value="F:RNA binding"/>
    <property type="evidence" value="ECO:0007669"/>
    <property type="project" value="TreeGrafter"/>
</dbReference>
<dbReference type="PROSITE" id="PS50297">
    <property type="entry name" value="ANK_REP_REGION"/>
    <property type="match status" value="3"/>
</dbReference>
<evidence type="ECO:0000256" key="2">
    <source>
        <dbReference type="ARBA" id="ARBA00023043"/>
    </source>
</evidence>
<dbReference type="Proteomes" id="UP001301769">
    <property type="component" value="Unassembled WGS sequence"/>
</dbReference>
<feature type="region of interest" description="Disordered" evidence="4">
    <location>
        <begin position="1"/>
        <end position="43"/>
    </location>
</feature>
<dbReference type="InterPro" id="IPR036770">
    <property type="entry name" value="Ankyrin_rpt-contain_sf"/>
</dbReference>
<feature type="repeat" description="ANK" evidence="3">
    <location>
        <begin position="467"/>
        <end position="499"/>
    </location>
</feature>
<dbReference type="GO" id="GO:0006396">
    <property type="term" value="P:RNA processing"/>
    <property type="evidence" value="ECO:0007669"/>
    <property type="project" value="TreeGrafter"/>
</dbReference>
<keyword evidence="6" id="KW-1185">Reference proteome</keyword>
<dbReference type="GO" id="GO:0004540">
    <property type="term" value="F:RNA nuclease activity"/>
    <property type="evidence" value="ECO:0007669"/>
    <property type="project" value="TreeGrafter"/>
</dbReference>
<feature type="compositionally biased region" description="Basic and acidic residues" evidence="4">
    <location>
        <begin position="19"/>
        <end position="36"/>
    </location>
</feature>
<feature type="region of interest" description="Disordered" evidence="4">
    <location>
        <begin position="108"/>
        <end position="157"/>
    </location>
</feature>
<organism evidence="5 6">
    <name type="scientific">Rhypophila decipiens</name>
    <dbReference type="NCBI Taxonomy" id="261697"/>
    <lineage>
        <taxon>Eukaryota</taxon>
        <taxon>Fungi</taxon>
        <taxon>Dikarya</taxon>
        <taxon>Ascomycota</taxon>
        <taxon>Pezizomycotina</taxon>
        <taxon>Sordariomycetes</taxon>
        <taxon>Sordariomycetidae</taxon>
        <taxon>Sordariales</taxon>
        <taxon>Naviculisporaceae</taxon>
        <taxon>Rhypophila</taxon>
    </lineage>
</organism>
<dbReference type="PROSITE" id="PS50088">
    <property type="entry name" value="ANK_REPEAT"/>
    <property type="match status" value="4"/>
</dbReference>
<evidence type="ECO:0000256" key="3">
    <source>
        <dbReference type="PROSITE-ProRule" id="PRU00023"/>
    </source>
</evidence>
<dbReference type="Gene3D" id="1.25.40.20">
    <property type="entry name" value="Ankyrin repeat-containing domain"/>
    <property type="match status" value="2"/>
</dbReference>
<comment type="caution">
    <text evidence="5">The sequence shown here is derived from an EMBL/GenBank/DDBJ whole genome shotgun (WGS) entry which is preliminary data.</text>
</comment>
<gene>
    <name evidence="5" type="ORF">QBC37DRAFT_411737</name>
</gene>
<feature type="region of interest" description="Disordered" evidence="4">
    <location>
        <begin position="686"/>
        <end position="705"/>
    </location>
</feature>
<sequence>METLVERYLLKAPSPSTNEKQDDKKRGKNKESGKGQDDDERPVARLRWIMKKPRAIKMQQDLKDVRFLILGELTHMSWSLHLDLRKTIQAQLSRQEELILRLLPSTENSSIPRTTDTEEDATEVNTNKSHLVKRRGKTAKPELSQATSMLPRRPKSPLSGDMTCDGCQCNCHRTWSLMFSTWGNLAGTTVLRSRGSPLTLRGCNMPSTCKRQARPMMSGSFYFPHWLASRAIVMTLLSGPSPSISLTLARIVSPESDLFRYIQTGDCDGLQTLFLKGDASPADMMQSLYGTLDALLFALNCNQYQVCQLLLSWGADPHAENSTKLTDSAANMAWNLSIECPSPANDDRRRLIEKTFPRPRDLERRNFSQAHKTVLGLSFVDLDKLLQNSTLDEINAVDCHGRTAVFWAAWRGDIDALTRMLQKGADPDLSDGGGRAPIHYSAMTASAACTAGLVDIGGADPDKRDNYGETPLHCACSCARRTNVEYLLSAGADVNAANSQGRTPLMSAVMSRDAVIVSILLAYEAEVDARDTAGETALGLAVWMDSPEIVSVLIGAGARLDLAVTDSGRTILHTAAQYGSVATMEALLCGFTDCSSSSSRGERRHFGIGSMDAQGMTALERLRQRKDCTAELVEIFGAVLVSAETFMWRGDAGEEEGCSKFKGAVDLEESSSISSDSDGDIFVMARAHPRATTGQPTPDIPDDYG</sequence>